<dbReference type="GO" id="GO:0046872">
    <property type="term" value="F:metal ion binding"/>
    <property type="evidence" value="ECO:0007669"/>
    <property type="project" value="UniProtKB-KW"/>
</dbReference>
<keyword evidence="2 5" id="KW-0479">Metal-binding</keyword>
<evidence type="ECO:0000313" key="6">
    <source>
        <dbReference type="EMBL" id="OPC80538.1"/>
    </source>
</evidence>
<dbReference type="OrthoDB" id="5493802at2"/>
<gene>
    <name evidence="6" type="ORF">B4N89_05845</name>
</gene>
<comment type="caution">
    <text evidence="6">The sequence shown here is derived from an EMBL/GenBank/DDBJ whole genome shotgun (WGS) entry which is preliminary data.</text>
</comment>
<organism evidence="6 7">
    <name type="scientific">Embleya scabrispora</name>
    <dbReference type="NCBI Taxonomy" id="159449"/>
    <lineage>
        <taxon>Bacteria</taxon>
        <taxon>Bacillati</taxon>
        <taxon>Actinomycetota</taxon>
        <taxon>Actinomycetes</taxon>
        <taxon>Kitasatosporales</taxon>
        <taxon>Streptomycetaceae</taxon>
        <taxon>Embleya</taxon>
    </lineage>
</organism>
<accession>A0A1T3NUR2</accession>
<dbReference type="GO" id="GO:0006979">
    <property type="term" value="P:response to oxidative stress"/>
    <property type="evidence" value="ECO:0007669"/>
    <property type="project" value="TreeGrafter"/>
</dbReference>
<dbReference type="InterPro" id="IPR016084">
    <property type="entry name" value="Haem_Oase-like_multi-hlx"/>
</dbReference>
<sequence>MTTTETAETAGATPTFAETLRKRSWAFHQEAEGSGFLEALMKGELTRDAYTAMVAQHYWAYVVLDDAADTMREHPIGAPFADARLDRRAILEADMLFLAGEGWQERWPANEATRRYTARMREKCYDWAGGFVAHHYTRYLGDMSGGQFIAKQMRKHYDLPGTRGSDFYVFDGLGDLTVWKDAYRAAMNDAPWDEAEQELVIQEVLFAYDINSAVLRELGRDLDRYRKAA</sequence>
<name>A0A1T3NUR2_9ACTN</name>
<protein>
    <submittedName>
        <fullName evidence="6">Biliverdin-producing heme oxygenase</fullName>
    </submittedName>
</protein>
<dbReference type="InterPro" id="IPR002051">
    <property type="entry name" value="Haem_Oase"/>
</dbReference>
<dbReference type="GO" id="GO:0020037">
    <property type="term" value="F:heme binding"/>
    <property type="evidence" value="ECO:0007669"/>
    <property type="project" value="TreeGrafter"/>
</dbReference>
<dbReference type="GO" id="GO:0042167">
    <property type="term" value="P:heme catabolic process"/>
    <property type="evidence" value="ECO:0007669"/>
    <property type="project" value="TreeGrafter"/>
</dbReference>
<dbReference type="Pfam" id="PF01126">
    <property type="entry name" value="Heme_oxygenase"/>
    <property type="match status" value="1"/>
</dbReference>
<dbReference type="AlphaFoldDB" id="A0A1T3NUR2"/>
<evidence type="ECO:0000256" key="1">
    <source>
        <dbReference type="ARBA" id="ARBA00022617"/>
    </source>
</evidence>
<dbReference type="PANTHER" id="PTHR10720:SF0">
    <property type="entry name" value="HEME OXYGENASE"/>
    <property type="match status" value="1"/>
</dbReference>
<evidence type="ECO:0000256" key="5">
    <source>
        <dbReference type="PIRSR" id="PIRSR000343-2"/>
    </source>
</evidence>
<dbReference type="EMBL" id="MWQN01000001">
    <property type="protein sequence ID" value="OPC80538.1"/>
    <property type="molecule type" value="Genomic_DNA"/>
</dbReference>
<feature type="binding site" evidence="4">
    <location>
        <position position="184"/>
    </location>
    <ligand>
        <name>heme b</name>
        <dbReference type="ChEBI" id="CHEBI:60344"/>
    </ligand>
</feature>
<dbReference type="PIRSF" id="PIRSF000343">
    <property type="entry name" value="Haem_Oase"/>
    <property type="match status" value="1"/>
</dbReference>
<feature type="binding site" evidence="4">
    <location>
        <position position="136"/>
    </location>
    <ligand>
        <name>heme b</name>
        <dbReference type="ChEBI" id="CHEBI:60344"/>
    </ligand>
</feature>
<dbReference type="PANTHER" id="PTHR10720">
    <property type="entry name" value="HEME OXYGENASE"/>
    <property type="match status" value="1"/>
</dbReference>
<evidence type="ECO:0000256" key="3">
    <source>
        <dbReference type="ARBA" id="ARBA00023004"/>
    </source>
</evidence>
<feature type="binding site" evidence="4">
    <location>
        <position position="21"/>
    </location>
    <ligand>
        <name>heme b</name>
        <dbReference type="ChEBI" id="CHEBI:60344"/>
    </ligand>
</feature>
<keyword evidence="7" id="KW-1185">Reference proteome</keyword>
<dbReference type="STRING" id="159449.B4N89_05845"/>
<dbReference type="InterPro" id="IPR016053">
    <property type="entry name" value="Haem_Oase-like"/>
</dbReference>
<keyword evidence="1 4" id="KW-0349">Heme</keyword>
<keyword evidence="3 5" id="KW-0408">Iron</keyword>
<dbReference type="GO" id="GO:0004392">
    <property type="term" value="F:heme oxygenase (decyclizing) activity"/>
    <property type="evidence" value="ECO:0007669"/>
    <property type="project" value="InterPro"/>
</dbReference>
<dbReference type="SUPFAM" id="SSF48613">
    <property type="entry name" value="Heme oxygenase-like"/>
    <property type="match status" value="1"/>
</dbReference>
<evidence type="ECO:0000313" key="7">
    <source>
        <dbReference type="Proteomes" id="UP000190037"/>
    </source>
</evidence>
<dbReference type="eggNOG" id="COG5398">
    <property type="taxonomic scope" value="Bacteria"/>
</dbReference>
<dbReference type="CDD" id="cd19165">
    <property type="entry name" value="HemeO"/>
    <property type="match status" value="1"/>
</dbReference>
<proteinExistence type="predicted"/>
<dbReference type="PRINTS" id="PR00088">
    <property type="entry name" value="HAEMOXYGNASE"/>
</dbReference>
<reference evidence="6 7" key="1">
    <citation type="submission" date="2017-03" db="EMBL/GenBank/DDBJ databases">
        <title>Draft genome sequence of Streptomyces scabrisporus NF3, endophyte isolated from Amphipterygium adstringens.</title>
        <authorList>
            <person name="Vazquez M."/>
            <person name="Ceapa C.D."/>
            <person name="Rodriguez Luna D."/>
            <person name="Sanchez Esquivel S."/>
        </authorList>
    </citation>
    <scope>NUCLEOTIDE SEQUENCE [LARGE SCALE GENOMIC DNA]</scope>
    <source>
        <strain evidence="6 7">NF3</strain>
    </source>
</reference>
<dbReference type="GO" id="GO:0006788">
    <property type="term" value="P:heme oxidation"/>
    <property type="evidence" value="ECO:0007669"/>
    <property type="project" value="InterPro"/>
</dbReference>
<dbReference type="Proteomes" id="UP000190037">
    <property type="component" value="Unassembled WGS sequence"/>
</dbReference>
<evidence type="ECO:0000256" key="4">
    <source>
        <dbReference type="PIRSR" id="PIRSR000343-1"/>
    </source>
</evidence>
<dbReference type="Gene3D" id="1.20.910.10">
    <property type="entry name" value="Heme oxygenase-like"/>
    <property type="match status" value="1"/>
</dbReference>
<evidence type="ECO:0000256" key="2">
    <source>
        <dbReference type="ARBA" id="ARBA00022723"/>
    </source>
</evidence>
<feature type="binding site" description="axial binding residue" evidence="5">
    <location>
        <position position="28"/>
    </location>
    <ligand>
        <name>heme b</name>
        <dbReference type="ChEBI" id="CHEBI:60344"/>
    </ligand>
    <ligandPart>
        <name>Fe</name>
        <dbReference type="ChEBI" id="CHEBI:18248"/>
    </ligandPart>
</feature>
<dbReference type="RefSeq" id="WP_078974798.1">
    <property type="nucleotide sequence ID" value="NZ_MWQN01000001.1"/>
</dbReference>